<dbReference type="PANTHER" id="PTHR34203:SF13">
    <property type="entry name" value="EXPRESSED PROTEIN"/>
    <property type="match status" value="1"/>
</dbReference>
<protein>
    <submittedName>
        <fullName evidence="2">FkbM family methyltransferase</fullName>
    </submittedName>
</protein>
<dbReference type="GO" id="GO:0008168">
    <property type="term" value="F:methyltransferase activity"/>
    <property type="evidence" value="ECO:0007669"/>
    <property type="project" value="UniProtKB-KW"/>
</dbReference>
<evidence type="ECO:0000313" key="2">
    <source>
        <dbReference type="EMBL" id="KAH7322397.1"/>
    </source>
</evidence>
<keyword evidence="2" id="KW-0489">Methyltransferase</keyword>
<feature type="domain" description="Methyltransferase FkbM" evidence="1">
    <location>
        <begin position="29"/>
        <end position="207"/>
    </location>
</feature>
<name>A0A8K0WSN0_9HYPO</name>
<proteinExistence type="predicted"/>
<keyword evidence="2" id="KW-0808">Transferase</keyword>
<gene>
    <name evidence="2" type="ORF">B0I35DRAFT_476358</name>
</gene>
<accession>A0A8K0WSN0</accession>
<dbReference type="GO" id="GO:0032259">
    <property type="term" value="P:methylation"/>
    <property type="evidence" value="ECO:0007669"/>
    <property type="project" value="UniProtKB-KW"/>
</dbReference>
<organism evidence="2 3">
    <name type="scientific">Stachybotrys elegans</name>
    <dbReference type="NCBI Taxonomy" id="80388"/>
    <lineage>
        <taxon>Eukaryota</taxon>
        <taxon>Fungi</taxon>
        <taxon>Dikarya</taxon>
        <taxon>Ascomycota</taxon>
        <taxon>Pezizomycotina</taxon>
        <taxon>Sordariomycetes</taxon>
        <taxon>Hypocreomycetidae</taxon>
        <taxon>Hypocreales</taxon>
        <taxon>Stachybotryaceae</taxon>
        <taxon>Stachybotrys</taxon>
    </lineage>
</organism>
<evidence type="ECO:0000313" key="3">
    <source>
        <dbReference type="Proteomes" id="UP000813444"/>
    </source>
</evidence>
<dbReference type="SUPFAM" id="SSF53335">
    <property type="entry name" value="S-adenosyl-L-methionine-dependent methyltransferases"/>
    <property type="match status" value="1"/>
</dbReference>
<dbReference type="EMBL" id="JAGPNK010000004">
    <property type="protein sequence ID" value="KAH7322397.1"/>
    <property type="molecule type" value="Genomic_DNA"/>
</dbReference>
<dbReference type="Pfam" id="PF05050">
    <property type="entry name" value="Methyltransf_21"/>
    <property type="match status" value="1"/>
</dbReference>
<dbReference type="AlphaFoldDB" id="A0A8K0WSN0"/>
<dbReference type="OrthoDB" id="5835829at2759"/>
<comment type="caution">
    <text evidence="2">The sequence shown here is derived from an EMBL/GenBank/DDBJ whole genome shotgun (WGS) entry which is preliminary data.</text>
</comment>
<keyword evidence="3" id="KW-1185">Reference proteome</keyword>
<dbReference type="NCBIfam" id="TIGR01444">
    <property type="entry name" value="fkbM_fam"/>
    <property type="match status" value="1"/>
</dbReference>
<dbReference type="InterPro" id="IPR029063">
    <property type="entry name" value="SAM-dependent_MTases_sf"/>
</dbReference>
<dbReference type="PANTHER" id="PTHR34203">
    <property type="entry name" value="METHYLTRANSFERASE, FKBM FAMILY PROTEIN"/>
    <property type="match status" value="1"/>
</dbReference>
<dbReference type="InterPro" id="IPR052514">
    <property type="entry name" value="SAM-dependent_MTase"/>
</dbReference>
<sequence>MDARIVHNEIFNNHCYDIEKFSDQPFMIDVGANIGLFSMYMKRKYPGAKILAFEPAPVTYGILQRNLELNNATAVQAYQCALGAEDATGTLSFYPIVPAMSTFVPEENDIMRKTILTNFQSPEVIDNMFSSVEKIEVPIRRLSDFLKAETSPDIDLLKIDVEARELEVCKGIDDEHWSRIRNVVVEIFDVNNALVNMMDFLKSKGFTVKGELAIKGQDDPASPKLFNVVGQRA</sequence>
<evidence type="ECO:0000259" key="1">
    <source>
        <dbReference type="Pfam" id="PF05050"/>
    </source>
</evidence>
<dbReference type="Gene3D" id="3.40.50.150">
    <property type="entry name" value="Vaccinia Virus protein VP39"/>
    <property type="match status" value="1"/>
</dbReference>
<reference evidence="2" key="1">
    <citation type="journal article" date="2021" name="Nat. Commun.">
        <title>Genetic determinants of endophytism in the Arabidopsis root mycobiome.</title>
        <authorList>
            <person name="Mesny F."/>
            <person name="Miyauchi S."/>
            <person name="Thiergart T."/>
            <person name="Pickel B."/>
            <person name="Atanasova L."/>
            <person name="Karlsson M."/>
            <person name="Huettel B."/>
            <person name="Barry K.W."/>
            <person name="Haridas S."/>
            <person name="Chen C."/>
            <person name="Bauer D."/>
            <person name="Andreopoulos W."/>
            <person name="Pangilinan J."/>
            <person name="LaButti K."/>
            <person name="Riley R."/>
            <person name="Lipzen A."/>
            <person name="Clum A."/>
            <person name="Drula E."/>
            <person name="Henrissat B."/>
            <person name="Kohler A."/>
            <person name="Grigoriev I.V."/>
            <person name="Martin F.M."/>
            <person name="Hacquard S."/>
        </authorList>
    </citation>
    <scope>NUCLEOTIDE SEQUENCE</scope>
    <source>
        <strain evidence="2">MPI-CAGE-CH-0235</strain>
    </source>
</reference>
<dbReference type="Proteomes" id="UP000813444">
    <property type="component" value="Unassembled WGS sequence"/>
</dbReference>
<dbReference type="InterPro" id="IPR006342">
    <property type="entry name" value="FkbM_mtfrase"/>
</dbReference>